<accession>A0A6M3IP24</accession>
<gene>
    <name evidence="2" type="ORF">MM415B01317_0021</name>
</gene>
<dbReference type="AlphaFoldDB" id="A0A6M3IP24"/>
<evidence type="ECO:0000313" key="2">
    <source>
        <dbReference type="EMBL" id="QJA59289.1"/>
    </source>
</evidence>
<name>A0A6M3IP24_9ZZZZ</name>
<protein>
    <submittedName>
        <fullName evidence="2">Uncharacterized protein</fullName>
    </submittedName>
</protein>
<sequence>MALPRYYGTFSPVLNVFARPEQYEAQGRAESAGQAGYAAAIDVASLERESREKMFYDSLDWQKESWDKQFEATESHWDDQLAQWEREFGLRERSLEMQEEQQDWLQDYQDKALAGTQEFQNAQLGLQRSVAEWEQGFKTSQFDWEKGSVPRMMTYLDQLMALRGGGQANMGNTMNYSAKTSPNAGGGAGTPSASTPSKSAFAADHDNYSGDSWTTIFRPNAYYGNAITGTEGEYNWSSGNPAIPEDFWGSSYGAEADQYFDDTDYFGMT</sequence>
<reference evidence="2" key="1">
    <citation type="submission" date="2020-03" db="EMBL/GenBank/DDBJ databases">
        <title>The deep terrestrial virosphere.</title>
        <authorList>
            <person name="Holmfeldt K."/>
            <person name="Nilsson E."/>
            <person name="Simone D."/>
            <person name="Lopez-Fernandez M."/>
            <person name="Wu X."/>
            <person name="de Brujin I."/>
            <person name="Lundin D."/>
            <person name="Andersson A."/>
            <person name="Bertilsson S."/>
            <person name="Dopson M."/>
        </authorList>
    </citation>
    <scope>NUCLEOTIDE SEQUENCE</scope>
    <source>
        <strain evidence="2">MM415B01317</strain>
    </source>
</reference>
<proteinExistence type="predicted"/>
<organism evidence="2">
    <name type="scientific">viral metagenome</name>
    <dbReference type="NCBI Taxonomy" id="1070528"/>
    <lineage>
        <taxon>unclassified sequences</taxon>
        <taxon>metagenomes</taxon>
        <taxon>organismal metagenomes</taxon>
    </lineage>
</organism>
<evidence type="ECO:0000256" key="1">
    <source>
        <dbReference type="SAM" id="MobiDB-lite"/>
    </source>
</evidence>
<dbReference type="EMBL" id="MT141363">
    <property type="protein sequence ID" value="QJA59289.1"/>
    <property type="molecule type" value="Genomic_DNA"/>
</dbReference>
<feature type="region of interest" description="Disordered" evidence="1">
    <location>
        <begin position="173"/>
        <end position="198"/>
    </location>
</feature>